<sequence length="114" mass="12890">MYLDIYVVPVKRENKEKYIEFALFAADIIKQHGALSVKEAWEDDVPDGELTSIPMAVKKEDDEAVVVGSIEWTSKDIRDKGWEKIMSDEALSSKDMPFDGKRMIFGGFSNIVDA</sequence>
<evidence type="ECO:0008006" key="3">
    <source>
        <dbReference type="Google" id="ProtNLM"/>
    </source>
</evidence>
<proteinExistence type="predicted"/>
<dbReference type="SUPFAM" id="SSF54909">
    <property type="entry name" value="Dimeric alpha+beta barrel"/>
    <property type="match status" value="1"/>
</dbReference>
<reference evidence="1" key="1">
    <citation type="journal article" date="2014" name="Int. J. Syst. Evol. Microbiol.">
        <title>Complete genome sequence of Corynebacterium casei LMG S-19264T (=DSM 44701T), isolated from a smear-ripened cheese.</title>
        <authorList>
            <consortium name="US DOE Joint Genome Institute (JGI-PGF)"/>
            <person name="Walter F."/>
            <person name="Albersmeier A."/>
            <person name="Kalinowski J."/>
            <person name="Ruckert C."/>
        </authorList>
    </citation>
    <scope>NUCLEOTIDE SEQUENCE</scope>
    <source>
        <strain evidence="1">NBRC 110023</strain>
    </source>
</reference>
<dbReference type="InterPro" id="IPR011008">
    <property type="entry name" value="Dimeric_a/b-barrel"/>
</dbReference>
<gene>
    <name evidence="1" type="ORF">GCM10007852_35840</name>
</gene>
<dbReference type="AlphaFoldDB" id="A0AA37WJ48"/>
<dbReference type="Proteomes" id="UP001156601">
    <property type="component" value="Unassembled WGS sequence"/>
</dbReference>
<organism evidence="1 2">
    <name type="scientific">Agaribacter marinus</name>
    <dbReference type="NCBI Taxonomy" id="1431249"/>
    <lineage>
        <taxon>Bacteria</taxon>
        <taxon>Pseudomonadati</taxon>
        <taxon>Pseudomonadota</taxon>
        <taxon>Gammaproteobacteria</taxon>
        <taxon>Alteromonadales</taxon>
        <taxon>Alteromonadaceae</taxon>
        <taxon>Agaribacter</taxon>
    </lineage>
</organism>
<dbReference type="Gene3D" id="3.30.70.100">
    <property type="match status" value="1"/>
</dbReference>
<dbReference type="EMBL" id="BSOT01000012">
    <property type="protein sequence ID" value="GLR72676.1"/>
    <property type="molecule type" value="Genomic_DNA"/>
</dbReference>
<dbReference type="Pfam" id="PF07237">
    <property type="entry name" value="DUF1428"/>
    <property type="match status" value="1"/>
</dbReference>
<protein>
    <recommendedName>
        <fullName evidence="3">RNA signal recognition particle 4.5S RNA</fullName>
    </recommendedName>
</protein>
<dbReference type="PIRSF" id="PIRSF007028">
    <property type="entry name" value="UCP007028"/>
    <property type="match status" value="1"/>
</dbReference>
<keyword evidence="2" id="KW-1185">Reference proteome</keyword>
<name>A0AA37WJ48_9ALTE</name>
<evidence type="ECO:0000313" key="1">
    <source>
        <dbReference type="EMBL" id="GLR72676.1"/>
    </source>
</evidence>
<comment type="caution">
    <text evidence="1">The sequence shown here is derived from an EMBL/GenBank/DDBJ whole genome shotgun (WGS) entry which is preliminary data.</text>
</comment>
<reference evidence="1" key="2">
    <citation type="submission" date="2023-01" db="EMBL/GenBank/DDBJ databases">
        <title>Draft genome sequence of Agaribacter marinus strain NBRC 110023.</title>
        <authorList>
            <person name="Sun Q."/>
            <person name="Mori K."/>
        </authorList>
    </citation>
    <scope>NUCLEOTIDE SEQUENCE</scope>
    <source>
        <strain evidence="1">NBRC 110023</strain>
    </source>
</reference>
<dbReference type="InterPro" id="IPR009874">
    <property type="entry name" value="DUF1428"/>
</dbReference>
<evidence type="ECO:0000313" key="2">
    <source>
        <dbReference type="Proteomes" id="UP001156601"/>
    </source>
</evidence>
<dbReference type="RefSeq" id="WP_284219090.1">
    <property type="nucleotide sequence ID" value="NZ_BSOT01000012.1"/>
</dbReference>
<accession>A0AA37WJ48</accession>